<feature type="transmembrane region" description="Helical" evidence="1">
    <location>
        <begin position="215"/>
        <end position="232"/>
    </location>
</feature>
<feature type="transmembrane region" description="Helical" evidence="1">
    <location>
        <begin position="6"/>
        <end position="31"/>
    </location>
</feature>
<keyword evidence="1" id="KW-1133">Transmembrane helix</keyword>
<organism evidence="2 4">
    <name type="scientific">Caldalkalibacillus thermarum (strain TA2.A1)</name>
    <dbReference type="NCBI Taxonomy" id="986075"/>
    <lineage>
        <taxon>Bacteria</taxon>
        <taxon>Bacillati</taxon>
        <taxon>Bacillota</taxon>
        <taxon>Bacilli</taxon>
        <taxon>Bacillales</taxon>
        <taxon>Bacillaceae</taxon>
        <taxon>Caldalkalibacillus</taxon>
    </lineage>
</organism>
<keyword evidence="1" id="KW-0472">Membrane</keyword>
<evidence type="ECO:0000313" key="2">
    <source>
        <dbReference type="EMBL" id="EGL82354.1"/>
    </source>
</evidence>
<keyword evidence="5" id="KW-1185">Reference proteome</keyword>
<feature type="transmembrane region" description="Helical" evidence="1">
    <location>
        <begin position="80"/>
        <end position="102"/>
    </location>
</feature>
<evidence type="ECO:0000313" key="3">
    <source>
        <dbReference type="EMBL" id="QZT32917.1"/>
    </source>
</evidence>
<gene>
    <name evidence="2" type="ORF">CathTA2_2170</name>
    <name evidence="3" type="ORF">HUR95_11255</name>
</gene>
<dbReference type="Proteomes" id="UP000825179">
    <property type="component" value="Chromosome"/>
</dbReference>
<dbReference type="EMBL" id="AFCE01000151">
    <property type="protein sequence ID" value="EGL82354.1"/>
    <property type="molecule type" value="Genomic_DNA"/>
</dbReference>
<name>F5L8L5_CALTT</name>
<feature type="transmembrane region" description="Helical" evidence="1">
    <location>
        <begin position="114"/>
        <end position="132"/>
    </location>
</feature>
<dbReference type="KEGG" id="cthu:HUR95_11255"/>
<sequence length="251" mass="29097">MNESVIIGPLVIPVNFVSYGLAIFAVLLYYLKWHTAVADREKRLSADILLSAFFYALLAWKLSPLLFRPLFFLQDPVLLLFYRGGYKELWVAVLVFSVYLLFKTKKQSLPLVNQLNLLILITIVAGFIQSVLTRQRGNQIEWTWLADLLSLEAHPVHLYQMFWHVLLLLWIVWQGFHPQSVRWLGQALAGFSSGQLLISTAAREQMPLLGLIEPRQFYFFLLVIGFIMLIKARREKTIDCLEIRSADEKRN</sequence>
<proteinExistence type="predicted"/>
<reference evidence="2 4" key="1">
    <citation type="journal article" date="2011" name="J. Bacteriol.">
        <title>Draft genome sequence of the thermoalkaliphilic Caldalkalibacillus thermarum strain TA2.A1.</title>
        <authorList>
            <person name="Kalamorz F."/>
            <person name="Keis S."/>
            <person name="McMillan D.G."/>
            <person name="Olsson K."/>
            <person name="Stanton J.A."/>
            <person name="Stockwell P."/>
            <person name="Black M.A."/>
            <person name="Klingeman D.M."/>
            <person name="Land M.L."/>
            <person name="Han C.S."/>
            <person name="Martin S.L."/>
            <person name="Becher S.A."/>
            <person name="Peddie C.J."/>
            <person name="Morgan H.W."/>
            <person name="Matthies D."/>
            <person name="Preiss L."/>
            <person name="Meier T."/>
            <person name="Brown S.D."/>
            <person name="Cook G.M."/>
        </authorList>
    </citation>
    <scope>NUCLEOTIDE SEQUENCE [LARGE SCALE GENOMIC DNA]</scope>
    <source>
        <strain evidence="2 4">TA2.A1</strain>
    </source>
</reference>
<keyword evidence="1" id="KW-0812">Transmembrane</keyword>
<dbReference type="Proteomes" id="UP000010716">
    <property type="component" value="Unassembled WGS sequence"/>
</dbReference>
<feature type="transmembrane region" description="Helical" evidence="1">
    <location>
        <begin position="43"/>
        <end position="60"/>
    </location>
</feature>
<dbReference type="EMBL" id="CP082237">
    <property type="protein sequence ID" value="QZT32917.1"/>
    <property type="molecule type" value="Genomic_DNA"/>
</dbReference>
<evidence type="ECO:0000313" key="5">
    <source>
        <dbReference type="Proteomes" id="UP000825179"/>
    </source>
</evidence>
<reference evidence="3 5" key="2">
    <citation type="journal article" date="2020" name="Extremophiles">
        <title>Genomic analysis of Caldalkalibacillus thermarum TA2.A1 reveals aerobic alkaliphilic metabolism and evolutionary hallmarks linking alkaliphilic bacteria and plant life.</title>
        <authorList>
            <person name="de Jong S.I."/>
            <person name="van den Broek M.A."/>
            <person name="Merkel A.Y."/>
            <person name="de la Torre Cortes P."/>
            <person name="Kalamorz F."/>
            <person name="Cook G.M."/>
            <person name="van Loosdrecht M.C.M."/>
            <person name="McMillan D.G.G."/>
        </authorList>
    </citation>
    <scope>NUCLEOTIDE SEQUENCE [LARGE SCALE GENOMIC DNA]</scope>
    <source>
        <strain evidence="3 5">TA2.A1</strain>
    </source>
</reference>
<evidence type="ECO:0000313" key="4">
    <source>
        <dbReference type="Proteomes" id="UP000010716"/>
    </source>
</evidence>
<reference evidence="3" key="3">
    <citation type="submission" date="2021-08" db="EMBL/GenBank/DDBJ databases">
        <authorList>
            <person name="de Jong S."/>
            <person name="van den Broek M."/>
            <person name="Merkel A."/>
            <person name="de la Torre Cortes P."/>
            <person name="Kalamorz F."/>
            <person name="Cook G."/>
            <person name="van Loosdrecht M."/>
            <person name="McMillan D."/>
        </authorList>
    </citation>
    <scope>NUCLEOTIDE SEQUENCE</scope>
    <source>
        <strain evidence="3">TA2.A1</strain>
    </source>
</reference>
<dbReference type="RefSeq" id="WP_007505466.1">
    <property type="nucleotide sequence ID" value="NZ_AFCE01000151.1"/>
</dbReference>
<evidence type="ECO:0008006" key="6">
    <source>
        <dbReference type="Google" id="ProtNLM"/>
    </source>
</evidence>
<accession>F5L8L5</accession>
<feature type="transmembrane region" description="Helical" evidence="1">
    <location>
        <begin position="158"/>
        <end position="176"/>
    </location>
</feature>
<protein>
    <recommendedName>
        <fullName evidence="6">Prolipoprotein diacylglyceryl transferase</fullName>
    </recommendedName>
</protein>
<feature type="transmembrane region" description="Helical" evidence="1">
    <location>
        <begin position="183"/>
        <end position="203"/>
    </location>
</feature>
<dbReference type="AlphaFoldDB" id="F5L8L5"/>
<evidence type="ECO:0000256" key="1">
    <source>
        <dbReference type="SAM" id="Phobius"/>
    </source>
</evidence>